<dbReference type="Pfam" id="PF01535">
    <property type="entry name" value="PPR"/>
    <property type="match status" value="3"/>
</dbReference>
<dbReference type="AlphaFoldDB" id="A0A7N0REL4"/>
<feature type="repeat" description="PPR" evidence="2">
    <location>
        <begin position="81"/>
        <end position="115"/>
    </location>
</feature>
<dbReference type="InterPro" id="IPR002885">
    <property type="entry name" value="PPR_rpt"/>
</dbReference>
<dbReference type="Gramene" id="Kaladp0009s0032.1.v1.1">
    <property type="protein sequence ID" value="Kaladp0009s0032.1.v1.1.CDS.1"/>
    <property type="gene ID" value="Kaladp0009s0032.v1.1"/>
</dbReference>
<evidence type="ECO:0000256" key="2">
    <source>
        <dbReference type="PROSITE-ProRule" id="PRU00708"/>
    </source>
</evidence>
<dbReference type="InterPro" id="IPR046848">
    <property type="entry name" value="E_motif"/>
</dbReference>
<dbReference type="InterPro" id="IPR046960">
    <property type="entry name" value="PPR_At4g14850-like_plant"/>
</dbReference>
<dbReference type="GO" id="GO:0003729">
    <property type="term" value="F:mRNA binding"/>
    <property type="evidence" value="ECO:0007669"/>
    <property type="project" value="EnsemblPlants"/>
</dbReference>
<feature type="repeat" description="PPR" evidence="2">
    <location>
        <begin position="344"/>
        <end position="374"/>
    </location>
</feature>
<evidence type="ECO:0000256" key="1">
    <source>
        <dbReference type="ARBA" id="ARBA00022737"/>
    </source>
</evidence>
<accession>A0A7N0REL4</accession>
<evidence type="ECO:0000313" key="4">
    <source>
        <dbReference type="Proteomes" id="UP000594263"/>
    </source>
</evidence>
<dbReference type="OMA" id="ACRMHNE"/>
<sequence>MTIPVRAPTWVSCRRQFEQKLELLHKCSDLNQLKQMQAQIFKRNAHQDLRVAPKLITAFSICRQMASAVNVFNQVERRRRSALLYNSLIRAYVRNGQHSQAFEAFFQMQLDGIWPDNFTYPCLLKACCGLHCVQMIHSSVVKFGFGGDIFVPNALIDSYAKCGVFGISAARKLFDEMSEKDVVSWNTMVGGMVKAGEVENARKLFDEMPERDAVSWNTILDGYAKRGEMGKAFELFEEMPERNVVSWSTMVSGYSKAGDMEMARLLFDTMPVKSLVPWTIIVSGYAEKGLAKDAIEMYDRMEEARMELDDGTVISVLAACAESGLLGLGRRVRSSMERVNYERSTAVSNALVNMYAKCGDLDEAFSVFDRIASKDIISWNAMIGGLAMHGRGEEALQVFSRMKREGFTPDKVTLVGVLCACTHAGFVDRGRSYFDKMLEDYGVAPEVEHYGCMIDLLGRRGRLIEAFELMKGMPMEPNEIIWGTLLGACRAHNAVELADEIRDWLMNSEPLDSGNSSMLSNIYAAAGDWGSVARLRARMKSSNVQNLPGVSWVELDDEVHEFTVLDLSHPDSEWIYLTAGKLYRHVRQFAHAPKLPH</sequence>
<dbReference type="InterPro" id="IPR011990">
    <property type="entry name" value="TPR-like_helical_dom_sf"/>
</dbReference>
<dbReference type="FunFam" id="1.25.40.10:FF:000184">
    <property type="entry name" value="Pentatricopeptide repeat-containing protein, chloroplastic"/>
    <property type="match status" value="1"/>
</dbReference>
<evidence type="ECO:0008006" key="5">
    <source>
        <dbReference type="Google" id="ProtNLM"/>
    </source>
</evidence>
<dbReference type="Proteomes" id="UP000594263">
    <property type="component" value="Unplaced"/>
</dbReference>
<dbReference type="Pfam" id="PF13041">
    <property type="entry name" value="PPR_2"/>
    <property type="match status" value="4"/>
</dbReference>
<protein>
    <recommendedName>
        <fullName evidence="5">Chlororespiratory reduction 4</fullName>
    </recommendedName>
</protein>
<name>A0A7N0REL4_KALFE</name>
<proteinExistence type="predicted"/>
<dbReference type="Gene3D" id="1.25.40.10">
    <property type="entry name" value="Tetratricopeptide repeat domain"/>
    <property type="match status" value="4"/>
</dbReference>
<dbReference type="GO" id="GO:0009451">
    <property type="term" value="P:RNA modification"/>
    <property type="evidence" value="ECO:0007669"/>
    <property type="project" value="InterPro"/>
</dbReference>
<dbReference type="PANTHER" id="PTHR47926:SF413">
    <property type="entry name" value="REPEAT (TPR)-LIKE SUPERFAMILY PROTEIN, PUTATIVE-RELATED"/>
    <property type="match status" value="1"/>
</dbReference>
<dbReference type="EnsemblPlants" id="Kaladp0009s0032.1.v1.1">
    <property type="protein sequence ID" value="Kaladp0009s0032.1.v1.1.CDS.1"/>
    <property type="gene ID" value="Kaladp0009s0032.v1.1"/>
</dbReference>
<dbReference type="Pfam" id="PF20431">
    <property type="entry name" value="E_motif"/>
    <property type="match status" value="1"/>
</dbReference>
<dbReference type="PROSITE" id="PS51375">
    <property type="entry name" value="PPR"/>
    <property type="match status" value="6"/>
</dbReference>
<feature type="repeat" description="PPR" evidence="2">
    <location>
        <begin position="274"/>
        <end position="308"/>
    </location>
</feature>
<dbReference type="NCBIfam" id="TIGR00756">
    <property type="entry name" value="PPR"/>
    <property type="match status" value="7"/>
</dbReference>
<reference evidence="3" key="1">
    <citation type="submission" date="2021-01" db="UniProtKB">
        <authorList>
            <consortium name="EnsemblPlants"/>
        </authorList>
    </citation>
    <scope>IDENTIFICATION</scope>
</reference>
<dbReference type="GO" id="GO:0048731">
    <property type="term" value="P:system development"/>
    <property type="evidence" value="ECO:0007669"/>
    <property type="project" value="UniProtKB-ARBA"/>
</dbReference>
<feature type="repeat" description="PPR" evidence="2">
    <location>
        <begin position="212"/>
        <end position="246"/>
    </location>
</feature>
<feature type="repeat" description="PPR" evidence="2">
    <location>
        <begin position="181"/>
        <end position="211"/>
    </location>
</feature>
<dbReference type="PANTHER" id="PTHR47926">
    <property type="entry name" value="PENTATRICOPEPTIDE REPEAT-CONTAINING PROTEIN"/>
    <property type="match status" value="1"/>
</dbReference>
<feature type="repeat" description="PPR" evidence="2">
    <location>
        <begin position="375"/>
        <end position="409"/>
    </location>
</feature>
<keyword evidence="4" id="KW-1185">Reference proteome</keyword>
<organism evidence="3 4">
    <name type="scientific">Kalanchoe fedtschenkoi</name>
    <name type="common">Lavender scallops</name>
    <name type="synonym">South American air plant</name>
    <dbReference type="NCBI Taxonomy" id="63787"/>
    <lineage>
        <taxon>Eukaryota</taxon>
        <taxon>Viridiplantae</taxon>
        <taxon>Streptophyta</taxon>
        <taxon>Embryophyta</taxon>
        <taxon>Tracheophyta</taxon>
        <taxon>Spermatophyta</taxon>
        <taxon>Magnoliopsida</taxon>
        <taxon>eudicotyledons</taxon>
        <taxon>Gunneridae</taxon>
        <taxon>Pentapetalae</taxon>
        <taxon>Saxifragales</taxon>
        <taxon>Crassulaceae</taxon>
        <taxon>Kalanchoe</taxon>
    </lineage>
</organism>
<keyword evidence="1" id="KW-0677">Repeat</keyword>
<dbReference type="FunFam" id="1.25.40.10:FF:000125">
    <property type="entry name" value="Pentatricopeptide repeat-containing protein"/>
    <property type="match status" value="1"/>
</dbReference>
<evidence type="ECO:0000313" key="3">
    <source>
        <dbReference type="EnsemblPlants" id="Kaladp0009s0032.1.v1.1.CDS.1"/>
    </source>
</evidence>